<dbReference type="InterPro" id="IPR001460">
    <property type="entry name" value="PCN-bd_Tpept"/>
</dbReference>
<keyword evidence="2" id="KW-0645">Protease</keyword>
<keyword evidence="4" id="KW-0808">Transferase</keyword>
<sequence length="744" mass="77503">MVSTVFGMMMAVSTDLPDLDTAKEFQTAKNSVLMDRNGRPIGVLADSSRYIVTSDQISTPMRDAVVAMEDERFYRNSGVDLKGIGRAVVQDVVSRSAAQGASTITQQLVKVSLEAENERTVFQKLREAALAYHMTKQWSKAKILTTYLNRIYFGNGAYGVESAARTYFGSAHEGCQPPGDPCAAELTPAEAALLTAVIASPSRFDPLTEPEAAIRRRNTVLLKMQQQGKLSREDYELAKNEPLPTRDQVQPPTLDATNPYFASWVSAQLIDKVGAQRTYEGGLKVTTTLDAGLQKAAEASIGAYLTRPTGPQASMVVIDNKTGEVRAMVGGRDYATKPYNLATQGQRQPGSSFKPFVLTQALREGISPQKVYSSKRQTLRVRDERGRLERFVVTNDESAYAGRSTISRALTFSDNSVYAQLGQDVGIPKVARLISRMGIRTPVSKNAALALGAPRRGVTVLDLAHAYETFATRGLRINGTLGGPGGGAVGIKEIKEPGRKTRVNKRRAERVISTDVADTATSIMRTVVSKGTGHRAQYGGFAAGKTGTTENNVDAWFAGFSRDLTVVVWVGYPDSGKPMQTEWQGEAVEGGTYPAAIWGEFMGRAKTILDARDPDREKRTKGDSDLPRQGREPSVSATPAGSGDDSGTDGGTSGDGGTGGSAGSGTATSAAPSAGTGSGGGGSTPAPAPATPATPAPSTGSGAGTGSSGAGAAGGTSGSGGGAGSGTGGSSGTGSGTGGAVPLE</sequence>
<proteinExistence type="predicted"/>
<keyword evidence="3" id="KW-0328">Glycosyltransferase</keyword>
<feature type="compositionally biased region" description="Gly residues" evidence="12">
    <location>
        <begin position="701"/>
        <end position="744"/>
    </location>
</feature>
<dbReference type="InterPro" id="IPR050396">
    <property type="entry name" value="Glycosyltr_51/Transpeptidase"/>
</dbReference>
<keyword evidence="6" id="KW-0133">Cell shape</keyword>
<gene>
    <name evidence="15" type="ORF">UFOPK3564_03947</name>
</gene>
<feature type="compositionally biased region" description="Low complexity" evidence="12">
    <location>
        <begin position="664"/>
        <end position="675"/>
    </location>
</feature>
<dbReference type="Pfam" id="PF00905">
    <property type="entry name" value="Transpeptidase"/>
    <property type="match status" value="1"/>
</dbReference>
<accession>A0A6J7KXU2</accession>
<dbReference type="GO" id="GO:0008658">
    <property type="term" value="F:penicillin binding"/>
    <property type="evidence" value="ECO:0007669"/>
    <property type="project" value="InterPro"/>
</dbReference>
<dbReference type="GO" id="GO:0009252">
    <property type="term" value="P:peptidoglycan biosynthetic process"/>
    <property type="evidence" value="ECO:0007669"/>
    <property type="project" value="UniProtKB-KW"/>
</dbReference>
<feature type="domain" description="Penicillin-binding protein transpeptidase" evidence="13">
    <location>
        <begin position="314"/>
        <end position="569"/>
    </location>
</feature>
<dbReference type="AlphaFoldDB" id="A0A6J7KXU2"/>
<evidence type="ECO:0000259" key="14">
    <source>
        <dbReference type="Pfam" id="PF00912"/>
    </source>
</evidence>
<dbReference type="GO" id="GO:0008360">
    <property type="term" value="P:regulation of cell shape"/>
    <property type="evidence" value="ECO:0007669"/>
    <property type="project" value="UniProtKB-KW"/>
</dbReference>
<dbReference type="PANTHER" id="PTHR32282:SF33">
    <property type="entry name" value="PEPTIDOGLYCAN GLYCOSYLTRANSFERASE"/>
    <property type="match status" value="1"/>
</dbReference>
<feature type="region of interest" description="Disordered" evidence="12">
    <location>
        <begin position="609"/>
        <end position="744"/>
    </location>
</feature>
<organism evidence="15">
    <name type="scientific">freshwater metagenome</name>
    <dbReference type="NCBI Taxonomy" id="449393"/>
    <lineage>
        <taxon>unclassified sequences</taxon>
        <taxon>metagenomes</taxon>
        <taxon>ecological metagenomes</taxon>
    </lineage>
</organism>
<evidence type="ECO:0000256" key="9">
    <source>
        <dbReference type="ARBA" id="ARBA00023316"/>
    </source>
</evidence>
<dbReference type="EMBL" id="CAFBMK010000451">
    <property type="protein sequence ID" value="CAB4959129.1"/>
    <property type="molecule type" value="Genomic_DNA"/>
</dbReference>
<reference evidence="15" key="1">
    <citation type="submission" date="2020-05" db="EMBL/GenBank/DDBJ databases">
        <authorList>
            <person name="Chiriac C."/>
            <person name="Salcher M."/>
            <person name="Ghai R."/>
            <person name="Kavagutti S V."/>
        </authorList>
    </citation>
    <scope>NUCLEOTIDE SEQUENCE</scope>
</reference>
<evidence type="ECO:0000256" key="10">
    <source>
        <dbReference type="ARBA" id="ARBA00044770"/>
    </source>
</evidence>
<keyword evidence="5" id="KW-0378">Hydrolase</keyword>
<evidence type="ECO:0000256" key="5">
    <source>
        <dbReference type="ARBA" id="ARBA00022801"/>
    </source>
</evidence>
<keyword evidence="1" id="KW-0121">Carboxypeptidase</keyword>
<evidence type="ECO:0000313" key="15">
    <source>
        <dbReference type="EMBL" id="CAB4959129.1"/>
    </source>
</evidence>
<keyword evidence="8" id="KW-0511">Multifunctional enzyme</keyword>
<dbReference type="GO" id="GO:0071555">
    <property type="term" value="P:cell wall organization"/>
    <property type="evidence" value="ECO:0007669"/>
    <property type="project" value="UniProtKB-KW"/>
</dbReference>
<evidence type="ECO:0000256" key="11">
    <source>
        <dbReference type="ARBA" id="ARBA00049902"/>
    </source>
</evidence>
<feature type="compositionally biased region" description="Pro residues" evidence="12">
    <location>
        <begin position="686"/>
        <end position="695"/>
    </location>
</feature>
<dbReference type="SUPFAM" id="SSF53955">
    <property type="entry name" value="Lysozyme-like"/>
    <property type="match status" value="1"/>
</dbReference>
<evidence type="ECO:0000256" key="12">
    <source>
        <dbReference type="SAM" id="MobiDB-lite"/>
    </source>
</evidence>
<name>A0A6J7KXU2_9ZZZZ</name>
<evidence type="ECO:0000256" key="4">
    <source>
        <dbReference type="ARBA" id="ARBA00022679"/>
    </source>
</evidence>
<dbReference type="GO" id="GO:0006508">
    <property type="term" value="P:proteolysis"/>
    <property type="evidence" value="ECO:0007669"/>
    <property type="project" value="UniProtKB-KW"/>
</dbReference>
<dbReference type="GO" id="GO:0030288">
    <property type="term" value="C:outer membrane-bounded periplasmic space"/>
    <property type="evidence" value="ECO:0007669"/>
    <property type="project" value="TreeGrafter"/>
</dbReference>
<dbReference type="InterPro" id="IPR036950">
    <property type="entry name" value="PBP_transglycosylase"/>
</dbReference>
<feature type="compositionally biased region" description="Basic and acidic residues" evidence="12">
    <location>
        <begin position="609"/>
        <end position="631"/>
    </location>
</feature>
<evidence type="ECO:0000256" key="3">
    <source>
        <dbReference type="ARBA" id="ARBA00022676"/>
    </source>
</evidence>
<evidence type="ECO:0000259" key="13">
    <source>
        <dbReference type="Pfam" id="PF00905"/>
    </source>
</evidence>
<dbReference type="InterPro" id="IPR023346">
    <property type="entry name" value="Lysozyme-like_dom_sf"/>
</dbReference>
<comment type="catalytic activity">
    <reaction evidence="11">
        <text>[GlcNAc-(1-&gt;4)-Mur2Ac(oyl-L-Ala-gamma-D-Glu-L-Lys-D-Ala-D-Ala)](n)-di-trans,octa-cis-undecaprenyl diphosphate + beta-D-GlcNAc-(1-&gt;4)-Mur2Ac(oyl-L-Ala-gamma-D-Glu-L-Lys-D-Ala-D-Ala)-di-trans,octa-cis-undecaprenyl diphosphate = [GlcNAc-(1-&gt;4)-Mur2Ac(oyl-L-Ala-gamma-D-Glu-L-Lys-D-Ala-D-Ala)](n+1)-di-trans,octa-cis-undecaprenyl diphosphate + di-trans,octa-cis-undecaprenyl diphosphate + H(+)</text>
        <dbReference type="Rhea" id="RHEA:23708"/>
        <dbReference type="Rhea" id="RHEA-COMP:9602"/>
        <dbReference type="Rhea" id="RHEA-COMP:9603"/>
        <dbReference type="ChEBI" id="CHEBI:15378"/>
        <dbReference type="ChEBI" id="CHEBI:58405"/>
        <dbReference type="ChEBI" id="CHEBI:60033"/>
        <dbReference type="ChEBI" id="CHEBI:78435"/>
        <dbReference type="EC" id="2.4.99.28"/>
    </reaction>
</comment>
<dbReference type="Gene3D" id="1.10.3810.10">
    <property type="entry name" value="Biosynthetic peptidoglycan transglycosylase-like"/>
    <property type="match status" value="1"/>
</dbReference>
<evidence type="ECO:0000256" key="2">
    <source>
        <dbReference type="ARBA" id="ARBA00022670"/>
    </source>
</evidence>
<keyword evidence="9" id="KW-0961">Cell wall biogenesis/degradation</keyword>
<dbReference type="FunFam" id="1.10.3810.10:FF:000001">
    <property type="entry name" value="Penicillin-binding protein 1A"/>
    <property type="match status" value="1"/>
</dbReference>
<evidence type="ECO:0000256" key="8">
    <source>
        <dbReference type="ARBA" id="ARBA00023268"/>
    </source>
</evidence>
<dbReference type="SUPFAM" id="SSF56601">
    <property type="entry name" value="beta-lactamase/transpeptidase-like"/>
    <property type="match status" value="1"/>
</dbReference>
<evidence type="ECO:0000256" key="7">
    <source>
        <dbReference type="ARBA" id="ARBA00022984"/>
    </source>
</evidence>
<dbReference type="InterPro" id="IPR001264">
    <property type="entry name" value="Glyco_trans_51"/>
</dbReference>
<evidence type="ECO:0000256" key="6">
    <source>
        <dbReference type="ARBA" id="ARBA00022960"/>
    </source>
</evidence>
<dbReference type="Pfam" id="PF00912">
    <property type="entry name" value="Transgly"/>
    <property type="match status" value="1"/>
</dbReference>
<keyword evidence="7" id="KW-0573">Peptidoglycan synthesis</keyword>
<dbReference type="GO" id="GO:0008955">
    <property type="term" value="F:peptidoglycan glycosyltransferase activity"/>
    <property type="evidence" value="ECO:0007669"/>
    <property type="project" value="UniProtKB-EC"/>
</dbReference>
<dbReference type="EC" id="2.4.99.28" evidence="10"/>
<feature type="compositionally biased region" description="Gly residues" evidence="12">
    <location>
        <begin position="648"/>
        <end position="663"/>
    </location>
</feature>
<protein>
    <recommendedName>
        <fullName evidence="10">peptidoglycan glycosyltransferase</fullName>
        <ecNumber evidence="10">2.4.99.28</ecNumber>
    </recommendedName>
</protein>
<dbReference type="InterPro" id="IPR012338">
    <property type="entry name" value="Beta-lactam/transpept-like"/>
</dbReference>
<dbReference type="PANTHER" id="PTHR32282">
    <property type="entry name" value="BINDING PROTEIN TRANSPEPTIDASE, PUTATIVE-RELATED"/>
    <property type="match status" value="1"/>
</dbReference>
<dbReference type="GO" id="GO:0004180">
    <property type="term" value="F:carboxypeptidase activity"/>
    <property type="evidence" value="ECO:0007669"/>
    <property type="project" value="UniProtKB-KW"/>
</dbReference>
<dbReference type="Gene3D" id="3.40.710.10">
    <property type="entry name" value="DD-peptidase/beta-lactamase superfamily"/>
    <property type="match status" value="1"/>
</dbReference>
<evidence type="ECO:0000256" key="1">
    <source>
        <dbReference type="ARBA" id="ARBA00022645"/>
    </source>
</evidence>
<feature type="domain" description="Glycosyl transferase family 51" evidence="14">
    <location>
        <begin position="38"/>
        <end position="225"/>
    </location>
</feature>